<dbReference type="EMBL" id="CDSF01000079">
    <property type="protein sequence ID" value="CEO97606.1"/>
    <property type="molecule type" value="Genomic_DNA"/>
</dbReference>
<gene>
    <name evidence="2" type="ORF">PBRA_000950</name>
</gene>
<proteinExistence type="predicted"/>
<feature type="compositionally biased region" description="Basic and acidic residues" evidence="1">
    <location>
        <begin position="114"/>
        <end position="130"/>
    </location>
</feature>
<evidence type="ECO:0000256" key="1">
    <source>
        <dbReference type="SAM" id="MobiDB-lite"/>
    </source>
</evidence>
<evidence type="ECO:0000313" key="2">
    <source>
        <dbReference type="EMBL" id="CEO97606.1"/>
    </source>
</evidence>
<dbReference type="AlphaFoldDB" id="A0A0G4IR88"/>
<sequence length="130" mass="14580">MSVEGSHAMTTDFAYPWVAQRWVPTQVTEHGQRLANTVRAVVLPARLVVFCNVSRVGKLNDRVRNTMNVPDTATTNTTELTSPNCDIHFLRSLRWPPTSTMRNTDPGARQNTCRPRDHVFARRTDSGSSA</sequence>
<evidence type="ECO:0000313" key="3">
    <source>
        <dbReference type="Proteomes" id="UP000039324"/>
    </source>
</evidence>
<name>A0A0G4IR88_PLABS</name>
<feature type="compositionally biased region" description="Polar residues" evidence="1">
    <location>
        <begin position="97"/>
        <end position="113"/>
    </location>
</feature>
<feature type="region of interest" description="Disordered" evidence="1">
    <location>
        <begin position="96"/>
        <end position="130"/>
    </location>
</feature>
<protein>
    <submittedName>
        <fullName evidence="2">Uncharacterized protein</fullName>
    </submittedName>
</protein>
<reference evidence="2 3" key="1">
    <citation type="submission" date="2015-02" db="EMBL/GenBank/DDBJ databases">
        <authorList>
            <person name="Chooi Y.-H."/>
        </authorList>
    </citation>
    <scope>NUCLEOTIDE SEQUENCE [LARGE SCALE GENOMIC DNA]</scope>
    <source>
        <strain evidence="2">E3</strain>
    </source>
</reference>
<accession>A0A0G4IR88</accession>
<keyword evidence="3" id="KW-1185">Reference proteome</keyword>
<organism evidence="2 3">
    <name type="scientific">Plasmodiophora brassicae</name>
    <name type="common">Clubroot disease agent</name>
    <dbReference type="NCBI Taxonomy" id="37360"/>
    <lineage>
        <taxon>Eukaryota</taxon>
        <taxon>Sar</taxon>
        <taxon>Rhizaria</taxon>
        <taxon>Endomyxa</taxon>
        <taxon>Phytomyxea</taxon>
        <taxon>Plasmodiophorida</taxon>
        <taxon>Plasmodiophoridae</taxon>
        <taxon>Plasmodiophora</taxon>
    </lineage>
</organism>
<dbReference type="Proteomes" id="UP000039324">
    <property type="component" value="Unassembled WGS sequence"/>
</dbReference>